<dbReference type="RefSeq" id="WP_160989656.1">
    <property type="nucleotide sequence ID" value="NZ_WWCO01000004.1"/>
</dbReference>
<keyword evidence="1" id="KW-1133">Transmembrane helix</keyword>
<feature type="transmembrane region" description="Helical" evidence="1">
    <location>
        <begin position="155"/>
        <end position="174"/>
    </location>
</feature>
<keyword evidence="3" id="KW-0808">Transferase</keyword>
<dbReference type="Proteomes" id="UP000449678">
    <property type="component" value="Unassembled WGS sequence"/>
</dbReference>
<organism evidence="3 4">
    <name type="scientific">Duganella lactea</name>
    <dbReference type="NCBI Taxonomy" id="2692173"/>
    <lineage>
        <taxon>Bacteria</taxon>
        <taxon>Pseudomonadati</taxon>
        <taxon>Pseudomonadota</taxon>
        <taxon>Betaproteobacteria</taxon>
        <taxon>Burkholderiales</taxon>
        <taxon>Oxalobacteraceae</taxon>
        <taxon>Telluria group</taxon>
        <taxon>Duganella</taxon>
    </lineage>
</organism>
<feature type="transmembrane region" description="Helical" evidence="1">
    <location>
        <begin position="12"/>
        <end position="32"/>
    </location>
</feature>
<dbReference type="Pfam" id="PF01757">
    <property type="entry name" value="Acyl_transf_3"/>
    <property type="match status" value="1"/>
</dbReference>
<dbReference type="PANTHER" id="PTHR23028">
    <property type="entry name" value="ACETYLTRANSFERASE"/>
    <property type="match status" value="1"/>
</dbReference>
<keyword evidence="1" id="KW-0472">Membrane</keyword>
<feature type="transmembrane region" description="Helical" evidence="1">
    <location>
        <begin position="287"/>
        <end position="305"/>
    </location>
</feature>
<dbReference type="PANTHER" id="PTHR23028:SF53">
    <property type="entry name" value="ACYL_TRANSF_3 DOMAIN-CONTAINING PROTEIN"/>
    <property type="match status" value="1"/>
</dbReference>
<comment type="caution">
    <text evidence="3">The sequence shown here is derived from an EMBL/GenBank/DDBJ whole genome shotgun (WGS) entry which is preliminary data.</text>
</comment>
<sequence length="360" mass="39530">MTRAPGIDLLRALAIAAVMLYHISSHGIPMPAFVEHGWMGVDLFFVLSGYLIGWQLLRAYAHGEAPHWRRFMLSRALRILPAYYAVLVLYVLPPSPEGGTLQPLWKYLTFTLNFFSDWRQGAAYSHAWSLCVEEHFYLLFPVAAWLLARRLNARRAIVLAVSLIGGGMLLRGWLWQAQVAPHLADDAGGAMRNFIGLIYNPTYARLDGLLMGVNLAACRAFRPAWWDALLGHGRALLATGAIALAASTQIPLMSATGAVVLFPLVALGCTMLLAGAISPATWIGRQALPGVRTVAILAFSLYLIHKQIYAWLDTLLPDLGRQAPMLALVIYMAASLAAAALLYLAIERPGLRLRRQLTGH</sequence>
<keyword evidence="4" id="KW-1185">Reference proteome</keyword>
<keyword evidence="3" id="KW-0012">Acyltransferase</keyword>
<feature type="transmembrane region" description="Helical" evidence="1">
    <location>
        <begin position="224"/>
        <end position="246"/>
    </location>
</feature>
<reference evidence="3 4" key="1">
    <citation type="submission" date="2019-12" db="EMBL/GenBank/DDBJ databases">
        <title>Novel species isolated from a subtropical stream in China.</title>
        <authorList>
            <person name="Lu H."/>
        </authorList>
    </citation>
    <scope>NUCLEOTIDE SEQUENCE [LARGE SCALE GENOMIC DNA]</scope>
    <source>
        <strain evidence="3 4">FT94W</strain>
    </source>
</reference>
<dbReference type="InterPro" id="IPR002656">
    <property type="entry name" value="Acyl_transf_3_dom"/>
</dbReference>
<dbReference type="InterPro" id="IPR050879">
    <property type="entry name" value="Acyltransferase_3"/>
</dbReference>
<evidence type="ECO:0000313" key="3">
    <source>
        <dbReference type="EMBL" id="MYM34284.1"/>
    </source>
</evidence>
<dbReference type="GO" id="GO:0016746">
    <property type="term" value="F:acyltransferase activity"/>
    <property type="evidence" value="ECO:0007669"/>
    <property type="project" value="UniProtKB-KW"/>
</dbReference>
<name>A0ABW9V6B5_9BURK</name>
<dbReference type="EMBL" id="WWCO01000004">
    <property type="protein sequence ID" value="MYM34284.1"/>
    <property type="molecule type" value="Genomic_DNA"/>
</dbReference>
<protein>
    <submittedName>
        <fullName evidence="3">Acyltransferase family protein</fullName>
    </submittedName>
</protein>
<feature type="transmembrane region" description="Helical" evidence="1">
    <location>
        <begin position="252"/>
        <end position="275"/>
    </location>
</feature>
<proteinExistence type="predicted"/>
<gene>
    <name evidence="3" type="ORF">GTP38_08010</name>
</gene>
<evidence type="ECO:0000256" key="1">
    <source>
        <dbReference type="SAM" id="Phobius"/>
    </source>
</evidence>
<feature type="transmembrane region" description="Helical" evidence="1">
    <location>
        <begin position="325"/>
        <end position="346"/>
    </location>
</feature>
<evidence type="ECO:0000259" key="2">
    <source>
        <dbReference type="Pfam" id="PF01757"/>
    </source>
</evidence>
<keyword evidence="1" id="KW-0812">Transmembrane</keyword>
<feature type="transmembrane region" description="Helical" evidence="1">
    <location>
        <begin position="38"/>
        <end position="57"/>
    </location>
</feature>
<feature type="domain" description="Acyltransferase 3" evidence="2">
    <location>
        <begin position="6"/>
        <end position="343"/>
    </location>
</feature>
<feature type="transmembrane region" description="Helical" evidence="1">
    <location>
        <begin position="194"/>
        <end position="217"/>
    </location>
</feature>
<accession>A0ABW9V6B5</accession>
<evidence type="ECO:0000313" key="4">
    <source>
        <dbReference type="Proteomes" id="UP000449678"/>
    </source>
</evidence>